<dbReference type="InterPro" id="IPR000551">
    <property type="entry name" value="MerR-type_HTH_dom"/>
</dbReference>
<dbReference type="NCBIfam" id="NF033518">
    <property type="entry name" value="transpos_IS607"/>
    <property type="match status" value="1"/>
</dbReference>
<dbReference type="InterPro" id="IPR051491">
    <property type="entry name" value="Recombinase/Transposase-rel"/>
</dbReference>
<dbReference type="PROSITE" id="PS50937">
    <property type="entry name" value="HTH_MERR_2"/>
    <property type="match status" value="1"/>
</dbReference>
<dbReference type="AlphaFoldDB" id="A0A0F6U4M8"/>
<feature type="domain" description="HTH merR-type" evidence="1">
    <location>
        <begin position="4"/>
        <end position="47"/>
    </location>
</feature>
<dbReference type="EMBL" id="CP011304">
    <property type="protein sequence ID" value="AKE64369.1"/>
    <property type="molecule type" value="Genomic_DNA"/>
</dbReference>
<dbReference type="NCBIfam" id="TIGR01764">
    <property type="entry name" value="excise"/>
    <property type="match status" value="1"/>
</dbReference>
<dbReference type="SUPFAM" id="SSF53041">
    <property type="entry name" value="Resolvase-like"/>
    <property type="match status" value="1"/>
</dbReference>
<name>A0A0F6U4M8_MICAE</name>
<dbReference type="SUPFAM" id="SSF46955">
    <property type="entry name" value="Putative DNA-binding domain"/>
    <property type="match status" value="1"/>
</dbReference>
<evidence type="ECO:0000313" key="2">
    <source>
        <dbReference type="EMBL" id="AKE64369.1"/>
    </source>
</evidence>
<dbReference type="GO" id="GO:0003677">
    <property type="term" value="F:DNA binding"/>
    <property type="evidence" value="ECO:0007669"/>
    <property type="project" value="InterPro"/>
</dbReference>
<gene>
    <name evidence="2" type="ORF">MYAER_2021</name>
</gene>
<protein>
    <submittedName>
        <fullName evidence="2">DNA binding domain, excisionase family</fullName>
    </submittedName>
</protein>
<dbReference type="InterPro" id="IPR010093">
    <property type="entry name" value="SinI_DNA-bd"/>
</dbReference>
<dbReference type="GO" id="GO:0000150">
    <property type="term" value="F:DNA strand exchange activity"/>
    <property type="evidence" value="ECO:0007669"/>
    <property type="project" value="InterPro"/>
</dbReference>
<dbReference type="Gene3D" id="3.40.50.1390">
    <property type="entry name" value="Resolvase, N-terminal catalytic domain"/>
    <property type="match status" value="1"/>
</dbReference>
<dbReference type="Proteomes" id="UP000034103">
    <property type="component" value="Chromosome"/>
</dbReference>
<evidence type="ECO:0000259" key="1">
    <source>
        <dbReference type="PROSITE" id="PS50937"/>
    </source>
</evidence>
<dbReference type="Pfam" id="PF00239">
    <property type="entry name" value="Resolvase"/>
    <property type="match status" value="1"/>
</dbReference>
<dbReference type="RefSeq" id="WP_046661976.1">
    <property type="nucleotide sequence ID" value="NZ_CP011304.1"/>
</dbReference>
<organism evidence="2 3">
    <name type="scientific">Microcystis aeruginosa NIES-2549</name>
    <dbReference type="NCBI Taxonomy" id="1641812"/>
    <lineage>
        <taxon>Bacteria</taxon>
        <taxon>Bacillati</taxon>
        <taxon>Cyanobacteriota</taxon>
        <taxon>Cyanophyceae</taxon>
        <taxon>Oscillatoriophycideae</taxon>
        <taxon>Chroococcales</taxon>
        <taxon>Microcystaceae</taxon>
        <taxon>Microcystis</taxon>
    </lineage>
</organism>
<dbReference type="InterPro" id="IPR006119">
    <property type="entry name" value="Resolv_N"/>
</dbReference>
<evidence type="ECO:0000313" key="3">
    <source>
        <dbReference type="Proteomes" id="UP000034103"/>
    </source>
</evidence>
<proteinExistence type="predicted"/>
<dbReference type="GO" id="GO:0006355">
    <property type="term" value="P:regulation of DNA-templated transcription"/>
    <property type="evidence" value="ECO:0007669"/>
    <property type="project" value="InterPro"/>
</dbReference>
<sequence>MNTLITIREASDLLGVSVKTLRRWEQQGKISSIRTPGGHRRFRRQDLLQSGQANPSIIGYARVNRPEQKPQLDAQIKALEYFCHQQGQPFEILIDIGDGVSYNRPNFMRLVEMICRGEVKSLVLTHAETVSRFSHDFILGLCSLFKIQVILLNQPHESIAAEDLVDDLQALVTICYNRLYPLHNPAHQQLLEYLGALKNVRAA</sequence>
<dbReference type="InterPro" id="IPR009061">
    <property type="entry name" value="DNA-bd_dom_put_sf"/>
</dbReference>
<reference evidence="2 3" key="1">
    <citation type="journal article" date="2015" name="Genome Announc.">
        <title>Complete Genome Sequence of Microcystis aeruginosa NIES-2549, a Bloom-Forming Cyanobacterium from Lake Kasumigaura, Japan.</title>
        <authorList>
            <person name="Yamaguchi H."/>
            <person name="Suzuki S."/>
            <person name="Tanabe Y."/>
            <person name="Osana Y."/>
            <person name="Shimura Y."/>
            <person name="Ishida K."/>
            <person name="Kawachi M."/>
        </authorList>
    </citation>
    <scope>NUCLEOTIDE SEQUENCE [LARGE SCALE GENOMIC DNA]</scope>
    <source>
        <strain evidence="2 3">NIES-2549</strain>
    </source>
</reference>
<accession>A0A0F6U4M8</accession>
<dbReference type="HOGENOM" id="CLU_082093_0_1_3"/>
<dbReference type="InterPro" id="IPR048046">
    <property type="entry name" value="Transpos_IS607"/>
</dbReference>
<dbReference type="SMART" id="SM00857">
    <property type="entry name" value="Resolvase"/>
    <property type="match status" value="1"/>
</dbReference>
<dbReference type="PANTHER" id="PTHR36172:SF1">
    <property type="entry name" value="RESOLVASE-RELATED"/>
    <property type="match status" value="1"/>
</dbReference>
<dbReference type="SMART" id="SM00422">
    <property type="entry name" value="HTH_MERR"/>
    <property type="match status" value="1"/>
</dbReference>
<dbReference type="Pfam" id="PF00376">
    <property type="entry name" value="MerR"/>
    <property type="match status" value="1"/>
</dbReference>
<dbReference type="Gene3D" id="1.10.1660.10">
    <property type="match status" value="1"/>
</dbReference>
<dbReference type="PANTHER" id="PTHR36172">
    <property type="match status" value="1"/>
</dbReference>
<dbReference type="CDD" id="cd04762">
    <property type="entry name" value="HTH_MerR-trunc"/>
    <property type="match status" value="1"/>
</dbReference>
<dbReference type="InterPro" id="IPR036162">
    <property type="entry name" value="Resolvase-like_N_sf"/>
</dbReference>
<dbReference type="PATRIC" id="fig|1641812.3.peg.2089"/>